<dbReference type="Gene3D" id="2.60.40.10">
    <property type="entry name" value="Immunoglobulins"/>
    <property type="match status" value="1"/>
</dbReference>
<dbReference type="OrthoDB" id="881122at2"/>
<keyword evidence="1" id="KW-0732">Signal</keyword>
<dbReference type="NCBIfam" id="TIGR04183">
    <property type="entry name" value="Por_Secre_tail"/>
    <property type="match status" value="1"/>
</dbReference>
<accession>A0A1I5BC57</accession>
<dbReference type="SUPFAM" id="SSF49265">
    <property type="entry name" value="Fibronectin type III"/>
    <property type="match status" value="1"/>
</dbReference>
<dbReference type="Gene3D" id="2.60.120.260">
    <property type="entry name" value="Galactose-binding domain-like"/>
    <property type="match status" value="1"/>
</dbReference>
<dbReference type="Proteomes" id="UP000198769">
    <property type="component" value="Unassembled WGS sequence"/>
</dbReference>
<dbReference type="Pfam" id="PF18962">
    <property type="entry name" value="Por_Secre_tail"/>
    <property type="match status" value="1"/>
</dbReference>
<dbReference type="EMBL" id="FOVD01000007">
    <property type="protein sequence ID" value="SFN72304.1"/>
    <property type="molecule type" value="Genomic_DNA"/>
</dbReference>
<evidence type="ECO:0000259" key="2">
    <source>
        <dbReference type="PROSITE" id="PS50853"/>
    </source>
</evidence>
<dbReference type="SUPFAM" id="SSF49785">
    <property type="entry name" value="Galactose-binding domain-like"/>
    <property type="match status" value="1"/>
</dbReference>
<dbReference type="InterPro" id="IPR036116">
    <property type="entry name" value="FN3_sf"/>
</dbReference>
<evidence type="ECO:0000313" key="4">
    <source>
        <dbReference type="Proteomes" id="UP000198769"/>
    </source>
</evidence>
<protein>
    <submittedName>
        <fullName evidence="3">Por secretion system C-terminal sorting domain-containing protein</fullName>
    </submittedName>
</protein>
<dbReference type="CDD" id="cd00063">
    <property type="entry name" value="FN3"/>
    <property type="match status" value="1"/>
</dbReference>
<evidence type="ECO:0000313" key="3">
    <source>
        <dbReference type="EMBL" id="SFN72304.1"/>
    </source>
</evidence>
<dbReference type="InterPro" id="IPR013783">
    <property type="entry name" value="Ig-like_fold"/>
</dbReference>
<dbReference type="InterPro" id="IPR026444">
    <property type="entry name" value="Secre_tail"/>
</dbReference>
<keyword evidence="4" id="KW-1185">Reference proteome</keyword>
<dbReference type="InterPro" id="IPR003961">
    <property type="entry name" value="FN3_dom"/>
</dbReference>
<feature type="domain" description="Fibronectin type-III" evidence="2">
    <location>
        <begin position="277"/>
        <end position="371"/>
    </location>
</feature>
<proteinExistence type="predicted"/>
<gene>
    <name evidence="3" type="ORF">SAMN05421594_3947</name>
</gene>
<evidence type="ECO:0000256" key="1">
    <source>
        <dbReference type="ARBA" id="ARBA00022729"/>
    </source>
</evidence>
<reference evidence="4" key="1">
    <citation type="submission" date="2016-10" db="EMBL/GenBank/DDBJ databases">
        <authorList>
            <person name="Varghese N."/>
            <person name="Submissions S."/>
        </authorList>
    </citation>
    <scope>NUCLEOTIDE SEQUENCE [LARGE SCALE GENOMIC DNA]</scope>
    <source>
        <strain evidence="4">DSM 25575</strain>
    </source>
</reference>
<dbReference type="InterPro" id="IPR008979">
    <property type="entry name" value="Galactose-bd-like_sf"/>
</dbReference>
<name>A0A1I5BC57_CHROL</name>
<dbReference type="RefSeq" id="WP_090026471.1">
    <property type="nucleotide sequence ID" value="NZ_FOVD01000007.1"/>
</dbReference>
<dbReference type="SMART" id="SM00060">
    <property type="entry name" value="FN3"/>
    <property type="match status" value="1"/>
</dbReference>
<dbReference type="AlphaFoldDB" id="A0A1I5BC57"/>
<dbReference type="Pfam" id="PF00041">
    <property type="entry name" value="fn3"/>
    <property type="match status" value="1"/>
</dbReference>
<dbReference type="PROSITE" id="PS50853">
    <property type="entry name" value="FN3"/>
    <property type="match status" value="1"/>
</dbReference>
<organism evidence="3 4">
    <name type="scientific">Chryseobacterium oleae</name>
    <dbReference type="NCBI Taxonomy" id="491207"/>
    <lineage>
        <taxon>Bacteria</taxon>
        <taxon>Pseudomonadati</taxon>
        <taxon>Bacteroidota</taxon>
        <taxon>Flavobacteriia</taxon>
        <taxon>Flavobacteriales</taxon>
        <taxon>Weeksellaceae</taxon>
        <taxon>Chryseobacterium group</taxon>
        <taxon>Chryseobacterium</taxon>
    </lineage>
</organism>
<sequence>MKHFYNFFSKRNEKANYLNRALFGFTVLLGGGSLVSAQVSAYNFAQSSETYTSITGTVLAEATGNTSATNLDSNFYPVTLPFGFVFNGTSYTSLNVSTNGFITFGATAPATSTSSPISGTVAYDGAVSAWGRDLSTVFDINGTTGNISWETVGSAPNREIVIQWKNFRPAYSASTTAAYTFSFQIRLQETSNAIKMVYNSGAFLVGSTAIATTAQIGLRGSTNTDFNNRLNATTLEFINSTAGTANSSTQAANTTNAIPGMPPAGLTYTWSVPTCWMPSGVNVTGATTNSATVNWTAPSPAPANGYEVYYSTSNTVPTASTPATITGITGLSTPLSPLQPASNYFVWVRSVCSTSDKSNWTPLTNFTTQCDALPGSYFEGFEGYTGVTNGNAGILPVCWTNLGSNNGGHISNSTTITGSNTLYMWTSGTRIAYVALPAMSTLQSGTYKLKFDAKASVTANGILQVGYVDPSNNFVQLTTFSVTTTNTVYPFTFDIPALPAGVTQLALKNLGTPANSLSIDNISYEPRTLSTLETAKKEALKIYPNPFSDNINISDVDKVKSVIVADVSGRIVKMIDNVSSSVNLSELKTGLYILNVQYKDGTKSSHKIIKK</sequence>